<protein>
    <submittedName>
        <fullName evidence="2">Uncharacterized protein</fullName>
    </submittedName>
</protein>
<gene>
    <name evidence="2" type="ORF">Afe05nite_84050</name>
</gene>
<dbReference type="SUPFAM" id="SSF52540">
    <property type="entry name" value="P-loop containing nucleoside triphosphate hydrolases"/>
    <property type="match status" value="1"/>
</dbReference>
<dbReference type="Proteomes" id="UP000598174">
    <property type="component" value="Unassembled WGS sequence"/>
</dbReference>
<accession>A0A919JA53</accession>
<name>A0A919JA53_9ACTN</name>
<keyword evidence="3" id="KW-1185">Reference proteome</keyword>
<dbReference type="EMBL" id="BOMM01000090">
    <property type="protein sequence ID" value="GIE16565.1"/>
    <property type="molecule type" value="Genomic_DNA"/>
</dbReference>
<reference evidence="2" key="1">
    <citation type="submission" date="2021-01" db="EMBL/GenBank/DDBJ databases">
        <title>Whole genome shotgun sequence of Actinoplanes ferrugineus NBRC 15555.</title>
        <authorList>
            <person name="Komaki H."/>
            <person name="Tamura T."/>
        </authorList>
    </citation>
    <scope>NUCLEOTIDE SEQUENCE</scope>
    <source>
        <strain evidence="2">NBRC 15555</strain>
    </source>
</reference>
<organism evidence="2 3">
    <name type="scientific">Paractinoplanes ferrugineus</name>
    <dbReference type="NCBI Taxonomy" id="113564"/>
    <lineage>
        <taxon>Bacteria</taxon>
        <taxon>Bacillati</taxon>
        <taxon>Actinomycetota</taxon>
        <taxon>Actinomycetes</taxon>
        <taxon>Micromonosporales</taxon>
        <taxon>Micromonosporaceae</taxon>
        <taxon>Paractinoplanes</taxon>
    </lineage>
</organism>
<proteinExistence type="predicted"/>
<comment type="caution">
    <text evidence="2">The sequence shown here is derived from an EMBL/GenBank/DDBJ whole genome shotgun (WGS) entry which is preliminary data.</text>
</comment>
<evidence type="ECO:0000313" key="2">
    <source>
        <dbReference type="EMBL" id="GIE16565.1"/>
    </source>
</evidence>
<evidence type="ECO:0000313" key="3">
    <source>
        <dbReference type="Proteomes" id="UP000598174"/>
    </source>
</evidence>
<feature type="region of interest" description="Disordered" evidence="1">
    <location>
        <begin position="73"/>
        <end position="110"/>
    </location>
</feature>
<dbReference type="AlphaFoldDB" id="A0A919JA53"/>
<sequence>MRIGGTDLTTLTDQQLTMLRRDHVGFVFQKFNLLPVLSAAENITLPPAIAGRRPPARAGVTLVSTLTIVATSAAGPGRAGGGRQGGRPLPGHRRQRVLDPAARPGHRAAW</sequence>
<dbReference type="Gene3D" id="3.40.50.300">
    <property type="entry name" value="P-loop containing nucleotide triphosphate hydrolases"/>
    <property type="match status" value="1"/>
</dbReference>
<dbReference type="InterPro" id="IPR027417">
    <property type="entry name" value="P-loop_NTPase"/>
</dbReference>
<evidence type="ECO:0000256" key="1">
    <source>
        <dbReference type="SAM" id="MobiDB-lite"/>
    </source>
</evidence>